<name>A0A1F5Z6R5_9BACT</name>
<dbReference type="AlphaFoldDB" id="A0A1F5Z6R5"/>
<evidence type="ECO:0000313" key="3">
    <source>
        <dbReference type="EMBL" id="OGG08111.1"/>
    </source>
</evidence>
<evidence type="ECO:0000256" key="1">
    <source>
        <dbReference type="ARBA" id="ARBA00006068"/>
    </source>
</evidence>
<comment type="caution">
    <text evidence="3">The sequence shown here is derived from an EMBL/GenBank/DDBJ whole genome shotgun (WGS) entry which is preliminary data.</text>
</comment>
<dbReference type="PANTHER" id="PTHR33392:SF6">
    <property type="entry name" value="POLYISOPRENYL-TEICHOIC ACID--PEPTIDOGLYCAN TEICHOIC ACID TRANSFERASE TAGU"/>
    <property type="match status" value="1"/>
</dbReference>
<dbReference type="Gene3D" id="3.40.630.190">
    <property type="entry name" value="LCP protein"/>
    <property type="match status" value="1"/>
</dbReference>
<protein>
    <recommendedName>
        <fullName evidence="2">Cell envelope-related transcriptional attenuator domain-containing protein</fullName>
    </recommendedName>
</protein>
<dbReference type="InterPro" id="IPR050922">
    <property type="entry name" value="LytR/CpsA/Psr_CW_biosynth"/>
</dbReference>
<accession>A0A1F5Z6R5</accession>
<evidence type="ECO:0000259" key="2">
    <source>
        <dbReference type="Pfam" id="PF03816"/>
    </source>
</evidence>
<gene>
    <name evidence="3" type="ORF">A2777_01860</name>
</gene>
<dbReference type="InterPro" id="IPR004474">
    <property type="entry name" value="LytR_CpsA_psr"/>
</dbReference>
<dbReference type="Proteomes" id="UP000177354">
    <property type="component" value="Unassembled WGS sequence"/>
</dbReference>
<dbReference type="Pfam" id="PF03816">
    <property type="entry name" value="LytR_cpsA_psr"/>
    <property type="match status" value="1"/>
</dbReference>
<proteinExistence type="inferred from homology"/>
<dbReference type="PANTHER" id="PTHR33392">
    <property type="entry name" value="POLYISOPRENYL-TEICHOIC ACID--PEPTIDOGLYCAN TEICHOIC ACID TRANSFERASE TAGU"/>
    <property type="match status" value="1"/>
</dbReference>
<organism evidence="3 4">
    <name type="scientific">Candidatus Gottesmanbacteria bacterium RIFCSPHIGHO2_01_FULL_40_15</name>
    <dbReference type="NCBI Taxonomy" id="1798376"/>
    <lineage>
        <taxon>Bacteria</taxon>
        <taxon>Candidatus Gottesmaniibacteriota</taxon>
    </lineage>
</organism>
<dbReference type="EMBL" id="MFJF01000005">
    <property type="protein sequence ID" value="OGG08111.1"/>
    <property type="molecule type" value="Genomic_DNA"/>
</dbReference>
<evidence type="ECO:0000313" key="4">
    <source>
        <dbReference type="Proteomes" id="UP000177354"/>
    </source>
</evidence>
<reference evidence="3 4" key="1">
    <citation type="journal article" date="2016" name="Nat. Commun.">
        <title>Thousands of microbial genomes shed light on interconnected biogeochemical processes in an aquifer system.</title>
        <authorList>
            <person name="Anantharaman K."/>
            <person name="Brown C.T."/>
            <person name="Hug L.A."/>
            <person name="Sharon I."/>
            <person name="Castelle C.J."/>
            <person name="Probst A.J."/>
            <person name="Thomas B.C."/>
            <person name="Singh A."/>
            <person name="Wilkins M.J."/>
            <person name="Karaoz U."/>
            <person name="Brodie E.L."/>
            <person name="Williams K.H."/>
            <person name="Hubbard S.S."/>
            <person name="Banfield J.F."/>
        </authorList>
    </citation>
    <scope>NUCLEOTIDE SEQUENCE [LARGE SCALE GENOMIC DNA]</scope>
</reference>
<comment type="similarity">
    <text evidence="1">Belongs to the LytR/CpsA/Psr (LCP) family.</text>
</comment>
<feature type="domain" description="Cell envelope-related transcriptional attenuator" evidence="2">
    <location>
        <begin position="88"/>
        <end position="260"/>
    </location>
</feature>
<sequence>MPPVKRKFLKYRLPLLLAVLTVIFLSLLLFVIGLMRPAVNFISETKISPFTLVSLLLEKTPRIKITDNRTNFVILGISGGNHAGSTLTDSIIFGSIDFTKKEVLLVSIPRDVWLPSLKTKINSSFYYGEKKKKGGGLILAKSSVSEVVGKPVSYGFILDFEAFRKVIDLIGGIEINVNAPFEDKLFPIAGKENDNCGGSDPEFTCRYETVRFEKGVQNMDGTLALKFVRSRGSLDNGQGNDFSRSQRQQLVITAIAKKIKSTVSLKNIGLFKKIYSTVYDSLTTDMSFAEMMSLGKFLYFNQDISARHLVLDTGDLSKDIPGLLVNPPLWQYDGIWVLAPRSGTFEEIHEFISCNLKNDSCSIIKQPDL</sequence>